<name>A0A7G5DIH6_9PSED</name>
<evidence type="ECO:0000313" key="2">
    <source>
        <dbReference type="Proteomes" id="UP000515276"/>
    </source>
</evidence>
<dbReference type="EMBL" id="CP059139">
    <property type="protein sequence ID" value="QMV61551.1"/>
    <property type="molecule type" value="Genomic_DNA"/>
</dbReference>
<reference evidence="1 2" key="1">
    <citation type="journal article" date="2020" name="G3 (Bethesda)">
        <title>CeMbio - The Caenorhabditis elegans Microbiome Resource.</title>
        <authorList>
            <person name="Dirksen P."/>
            <person name="Assie A."/>
            <person name="Zimmermann J."/>
            <person name="Zhang F."/>
            <person name="Tietje A.M."/>
            <person name="Marsh S.A."/>
            <person name="Felix M.A."/>
            <person name="Shapira M."/>
            <person name="Kaleta C."/>
            <person name="Schulenburg H."/>
            <person name="Samuel B."/>
        </authorList>
    </citation>
    <scope>NUCLEOTIDE SEQUENCE [LARGE SCALE GENOMIC DNA]</scope>
    <source>
        <strain evidence="1 2">MSPm1</strain>
    </source>
</reference>
<dbReference type="RefSeq" id="WP_182367133.1">
    <property type="nucleotide sequence ID" value="NZ_CP059139.1"/>
</dbReference>
<protein>
    <submittedName>
        <fullName evidence="1">Uncharacterized protein</fullName>
    </submittedName>
</protein>
<gene>
    <name evidence="1" type="ORF">HS968_16065</name>
</gene>
<accession>A0A7G5DIH6</accession>
<proteinExistence type="predicted"/>
<dbReference type="Proteomes" id="UP000515276">
    <property type="component" value="Chromosome"/>
</dbReference>
<keyword evidence="2" id="KW-1185">Reference proteome</keyword>
<sequence>MLEETERLAWIDSQRKKRGELMEWLLRDYKMQLHLDEIDSVAKEIKKEKNNRTSFTNLNLDIKKKSLKEKEKAAWIAIEFEIKILTNKEFSKLKSRWSSYLNRKHSKSIGCSISHDSHEKLMELKGKHKLKDTIEVMISLIHCRQTEIISTNIIKPKTTPLLDHFKTLERVEIKPQPNASDIFLSAQNDTGLLQGIISKQAASIEMLLKQIDTLKRNRQNT</sequence>
<evidence type="ECO:0000313" key="1">
    <source>
        <dbReference type="EMBL" id="QMV61551.1"/>
    </source>
</evidence>
<organism evidence="1 2">
    <name type="scientific">Pseudomonas berkeleyensis</name>
    <dbReference type="NCBI Taxonomy" id="2726956"/>
    <lineage>
        <taxon>Bacteria</taxon>
        <taxon>Pseudomonadati</taxon>
        <taxon>Pseudomonadota</taxon>
        <taxon>Gammaproteobacteria</taxon>
        <taxon>Pseudomonadales</taxon>
        <taxon>Pseudomonadaceae</taxon>
        <taxon>Pseudomonas</taxon>
    </lineage>
</organism>
<dbReference type="AlphaFoldDB" id="A0A7G5DIH6"/>